<organism evidence="1 2">
    <name type="scientific">Smallanthus sonchifolius</name>
    <dbReference type="NCBI Taxonomy" id="185202"/>
    <lineage>
        <taxon>Eukaryota</taxon>
        <taxon>Viridiplantae</taxon>
        <taxon>Streptophyta</taxon>
        <taxon>Embryophyta</taxon>
        <taxon>Tracheophyta</taxon>
        <taxon>Spermatophyta</taxon>
        <taxon>Magnoliopsida</taxon>
        <taxon>eudicotyledons</taxon>
        <taxon>Gunneridae</taxon>
        <taxon>Pentapetalae</taxon>
        <taxon>asterids</taxon>
        <taxon>campanulids</taxon>
        <taxon>Asterales</taxon>
        <taxon>Asteraceae</taxon>
        <taxon>Asteroideae</taxon>
        <taxon>Heliantheae alliance</taxon>
        <taxon>Millerieae</taxon>
        <taxon>Smallanthus</taxon>
    </lineage>
</organism>
<reference evidence="1 2" key="2">
    <citation type="journal article" date="2022" name="Mol. Ecol. Resour.">
        <title>The genomes of chicory, endive, great burdock and yacon provide insights into Asteraceae paleo-polyploidization history and plant inulin production.</title>
        <authorList>
            <person name="Fan W."/>
            <person name="Wang S."/>
            <person name="Wang H."/>
            <person name="Wang A."/>
            <person name="Jiang F."/>
            <person name="Liu H."/>
            <person name="Zhao H."/>
            <person name="Xu D."/>
            <person name="Zhang Y."/>
        </authorList>
    </citation>
    <scope>NUCLEOTIDE SEQUENCE [LARGE SCALE GENOMIC DNA]</scope>
    <source>
        <strain evidence="2">cv. Yunnan</strain>
        <tissue evidence="1">Leaves</tissue>
    </source>
</reference>
<comment type="caution">
    <text evidence="1">The sequence shown here is derived from an EMBL/GenBank/DDBJ whole genome shotgun (WGS) entry which is preliminary data.</text>
</comment>
<dbReference type="EMBL" id="CM042031">
    <property type="protein sequence ID" value="KAI3785925.1"/>
    <property type="molecule type" value="Genomic_DNA"/>
</dbReference>
<keyword evidence="2" id="KW-1185">Reference proteome</keyword>
<evidence type="ECO:0000313" key="1">
    <source>
        <dbReference type="EMBL" id="KAI3785925.1"/>
    </source>
</evidence>
<name>A0ACB9GR10_9ASTR</name>
<evidence type="ECO:0000313" key="2">
    <source>
        <dbReference type="Proteomes" id="UP001056120"/>
    </source>
</evidence>
<reference evidence="2" key="1">
    <citation type="journal article" date="2022" name="Mol. Ecol. Resour.">
        <title>The genomes of chicory, endive, great burdock and yacon provide insights into Asteraceae palaeo-polyploidization history and plant inulin production.</title>
        <authorList>
            <person name="Fan W."/>
            <person name="Wang S."/>
            <person name="Wang H."/>
            <person name="Wang A."/>
            <person name="Jiang F."/>
            <person name="Liu H."/>
            <person name="Zhao H."/>
            <person name="Xu D."/>
            <person name="Zhang Y."/>
        </authorList>
    </citation>
    <scope>NUCLEOTIDE SEQUENCE [LARGE SCALE GENOMIC DNA]</scope>
    <source>
        <strain evidence="2">cv. Yunnan</strain>
    </source>
</reference>
<dbReference type="Proteomes" id="UP001056120">
    <property type="component" value="Linkage Group LG14"/>
</dbReference>
<sequence>MERSRNPGLEKMPITKSMANQGGALVLMGYEVSIQESSRCWVPGFIVNPVRASTPVASNGDAFPTEGDPSVEILENELSHPRDQMGGSHGTSHQGSLKSGDNNNDIYEGNIPSEAVNSIVGSARFEEAASVSAHIANQADNPGFGELFGAHQKRKRKPPIRSPSLSSKSSVNCEGGGGELGSRDPLGPGSGEQASKREHTLQNRDKELAGEDHLEDSGLLEIVSGSIPQFSKVNLNEFPAGLFF</sequence>
<protein>
    <submittedName>
        <fullName evidence="1">Uncharacterized protein</fullName>
    </submittedName>
</protein>
<proteinExistence type="predicted"/>
<accession>A0ACB9GR10</accession>
<gene>
    <name evidence="1" type="ORF">L1987_45051</name>
</gene>